<dbReference type="AlphaFoldDB" id="A0A8T3B7I2"/>
<evidence type="ECO:0000313" key="2">
    <source>
        <dbReference type="EMBL" id="KAI0507347.1"/>
    </source>
</evidence>
<evidence type="ECO:0000256" key="1">
    <source>
        <dbReference type="SAM" id="MobiDB-lite"/>
    </source>
</evidence>
<organism evidence="2 3">
    <name type="scientific">Dendrobium nobile</name>
    <name type="common">Orchid</name>
    <dbReference type="NCBI Taxonomy" id="94219"/>
    <lineage>
        <taxon>Eukaryota</taxon>
        <taxon>Viridiplantae</taxon>
        <taxon>Streptophyta</taxon>
        <taxon>Embryophyta</taxon>
        <taxon>Tracheophyta</taxon>
        <taxon>Spermatophyta</taxon>
        <taxon>Magnoliopsida</taxon>
        <taxon>Liliopsida</taxon>
        <taxon>Asparagales</taxon>
        <taxon>Orchidaceae</taxon>
        <taxon>Epidendroideae</taxon>
        <taxon>Malaxideae</taxon>
        <taxon>Dendrobiinae</taxon>
        <taxon>Dendrobium</taxon>
    </lineage>
</organism>
<reference evidence="2" key="1">
    <citation type="journal article" date="2022" name="Front. Genet.">
        <title>Chromosome-Scale Assembly of the Dendrobium nobile Genome Provides Insights Into the Molecular Mechanism of the Biosynthesis of the Medicinal Active Ingredient of Dendrobium.</title>
        <authorList>
            <person name="Xu Q."/>
            <person name="Niu S.-C."/>
            <person name="Li K.-L."/>
            <person name="Zheng P.-J."/>
            <person name="Zhang X.-J."/>
            <person name="Jia Y."/>
            <person name="Liu Y."/>
            <person name="Niu Y.-X."/>
            <person name="Yu L.-H."/>
            <person name="Chen D.-F."/>
            <person name="Zhang G.-Q."/>
        </authorList>
    </citation>
    <scope>NUCLEOTIDE SEQUENCE</scope>
    <source>
        <tissue evidence="2">Leaf</tissue>
    </source>
</reference>
<proteinExistence type="predicted"/>
<dbReference type="Proteomes" id="UP000829196">
    <property type="component" value="Unassembled WGS sequence"/>
</dbReference>
<gene>
    <name evidence="2" type="ORF">KFK09_013469</name>
</gene>
<dbReference type="EMBL" id="JAGYWB010000010">
    <property type="protein sequence ID" value="KAI0507347.1"/>
    <property type="molecule type" value="Genomic_DNA"/>
</dbReference>
<evidence type="ECO:0000313" key="3">
    <source>
        <dbReference type="Proteomes" id="UP000829196"/>
    </source>
</evidence>
<feature type="region of interest" description="Disordered" evidence="1">
    <location>
        <begin position="164"/>
        <end position="188"/>
    </location>
</feature>
<protein>
    <submittedName>
        <fullName evidence="2">Uncharacterized protein</fullName>
    </submittedName>
</protein>
<keyword evidence="3" id="KW-1185">Reference proteome</keyword>
<sequence length="235" mass="26189">MDDRPDQDPMVPSSRVIVVPSLLSQRRYSTQPDRRILVGNTVGGGRAEVDRSQAKEEGVQRLERWLVSVQREEEGEWGRESRGDEVGAGFVNGKKRSIEGTESFGFVCSVFNDANGSGIEELSQDFREAMEAAPNRNLKHGRKERQRAPVAWLPRFRVGAEEGDGYQQTSVASPQQYQKKRGGKQKVDPIRQSLRQAFNPGGTTVTKKLLHGTIHHISTTDTTDKPFVTIATNIT</sequence>
<name>A0A8T3B7I2_DENNO</name>
<accession>A0A8T3B7I2</accession>
<comment type="caution">
    <text evidence="2">The sequence shown here is derived from an EMBL/GenBank/DDBJ whole genome shotgun (WGS) entry which is preliminary data.</text>
</comment>